<dbReference type="Proteomes" id="UP000694865">
    <property type="component" value="Unplaced"/>
</dbReference>
<feature type="transmembrane region" description="Helical" evidence="2">
    <location>
        <begin position="23"/>
        <end position="43"/>
    </location>
</feature>
<protein>
    <submittedName>
        <fullName evidence="4">Uncharacterized protein LOC102808994</fullName>
    </submittedName>
</protein>
<keyword evidence="3" id="KW-1185">Reference proteome</keyword>
<dbReference type="RefSeq" id="XP_006816768.1">
    <property type="nucleotide sequence ID" value="XM_006816705.1"/>
</dbReference>
<organism evidence="3 4">
    <name type="scientific">Saccoglossus kowalevskii</name>
    <name type="common">Acorn worm</name>
    <dbReference type="NCBI Taxonomy" id="10224"/>
    <lineage>
        <taxon>Eukaryota</taxon>
        <taxon>Metazoa</taxon>
        <taxon>Hemichordata</taxon>
        <taxon>Enteropneusta</taxon>
        <taxon>Harrimaniidae</taxon>
        <taxon>Saccoglossus</taxon>
    </lineage>
</organism>
<reference evidence="4" key="1">
    <citation type="submission" date="2025-08" db="UniProtKB">
        <authorList>
            <consortium name="RefSeq"/>
        </authorList>
    </citation>
    <scope>IDENTIFICATION</scope>
    <source>
        <tissue evidence="4">Testes</tissue>
    </source>
</reference>
<name>A0ABM0M9S7_SACKO</name>
<keyword evidence="2" id="KW-0472">Membrane</keyword>
<evidence type="ECO:0000313" key="4">
    <source>
        <dbReference type="RefSeq" id="XP_006816768.1"/>
    </source>
</evidence>
<keyword evidence="2" id="KW-1133">Transmembrane helix</keyword>
<evidence type="ECO:0000256" key="1">
    <source>
        <dbReference type="SAM" id="MobiDB-lite"/>
    </source>
</evidence>
<accession>A0ABM0M9S7</accession>
<evidence type="ECO:0000313" key="3">
    <source>
        <dbReference type="Proteomes" id="UP000694865"/>
    </source>
</evidence>
<keyword evidence="2" id="KW-0812">Transmembrane</keyword>
<evidence type="ECO:0000256" key="2">
    <source>
        <dbReference type="SAM" id="Phobius"/>
    </source>
</evidence>
<gene>
    <name evidence="4" type="primary">LOC102808994</name>
</gene>
<feature type="region of interest" description="Disordered" evidence="1">
    <location>
        <begin position="191"/>
        <end position="238"/>
    </location>
</feature>
<proteinExistence type="predicted"/>
<sequence>MPDVHSRFLRNTMDDQRATTDSIGTVAIWGLGFAPILTIYYALRGEIFPRAANQRKDKSGGLPFQGTSNTPFVKNNLRGVYTECFQWLKGYNINSSSLGISSRTSNNASIALPSLIVTDHTFGVDAVSSCDNMNTDTEALLPTCVDVPGMLTSATSSSVVVDELGDETKGLPSDVDPANTSRRMRNRSFLRKHSNLTMSTDEGIDMDSEHDIFSSKDSGPDDSPTEPSSSGQKLRCGGYAWHSRQRRLSGCSRRRNYPFSI</sequence>
<dbReference type="GeneID" id="102808994"/>